<protein>
    <recommendedName>
        <fullName evidence="3">Lipocalin-like domain-containing protein</fullName>
    </recommendedName>
</protein>
<sequence length="328" mass="36546">MKNTKLVFHFFLILFIVSCSNDIDSVLDENTVENQEIIEDEESVDDEVIDEEEIEEEDSEDNVAITEEDFFNYVYKGETVSIDNWTGQKVENTLSITASGSDGNSINLLFNTFGDQGKISSYSTTDFDFPSSGNFAYFTSNFFTFELVNIDEVNKKVEVQFSGKLYEDEYDIESASHEVEGSFIASYVETEPSIANLGAYAQIDGESWYETGSFQTGGFVSGSDITLHQLSDNEHLISIMINHEETEEGTFIFNADSSVNSVALSRYDVITHEFVSYECSGTLIITAKEVGPQLTLLKGKFSLTGIDNTDSTTTEVTDGTFSIVYANY</sequence>
<dbReference type="RefSeq" id="WP_214611407.1">
    <property type="nucleotide sequence ID" value="NZ_JACATN010000002.1"/>
</dbReference>
<keyword evidence="2" id="KW-1185">Reference proteome</keyword>
<organism evidence="1 2">
    <name type="scientific">Zobellia barbeyronii</name>
    <dbReference type="NCBI Taxonomy" id="2748009"/>
    <lineage>
        <taxon>Bacteria</taxon>
        <taxon>Pseudomonadati</taxon>
        <taxon>Bacteroidota</taxon>
        <taxon>Flavobacteriia</taxon>
        <taxon>Flavobacteriales</taxon>
        <taxon>Flavobacteriaceae</taxon>
        <taxon>Zobellia</taxon>
    </lineage>
</organism>
<evidence type="ECO:0000313" key="1">
    <source>
        <dbReference type="EMBL" id="MBT2161268.1"/>
    </source>
</evidence>
<dbReference type="Proteomes" id="UP000740413">
    <property type="component" value="Unassembled WGS sequence"/>
</dbReference>
<dbReference type="EMBL" id="JACATN010000002">
    <property type="protein sequence ID" value="MBT2161268.1"/>
    <property type="molecule type" value="Genomic_DNA"/>
</dbReference>
<evidence type="ECO:0000313" key="2">
    <source>
        <dbReference type="Proteomes" id="UP000740413"/>
    </source>
</evidence>
<gene>
    <name evidence="1" type="ORF">HW347_08310</name>
</gene>
<evidence type="ECO:0008006" key="3">
    <source>
        <dbReference type="Google" id="ProtNLM"/>
    </source>
</evidence>
<accession>A0ABS5WCX5</accession>
<name>A0ABS5WCX5_9FLAO</name>
<dbReference type="PROSITE" id="PS51257">
    <property type="entry name" value="PROKAR_LIPOPROTEIN"/>
    <property type="match status" value="1"/>
</dbReference>
<comment type="caution">
    <text evidence="1">The sequence shown here is derived from an EMBL/GenBank/DDBJ whole genome shotgun (WGS) entry which is preliminary data.</text>
</comment>
<proteinExistence type="predicted"/>
<reference evidence="1 2" key="1">
    <citation type="submission" date="2020-06" db="EMBL/GenBank/DDBJ databases">
        <authorList>
            <person name="Isaeva M.P."/>
            <person name="Chernysheva N.Y."/>
        </authorList>
    </citation>
    <scope>NUCLEOTIDE SEQUENCE [LARGE SCALE GENOMIC DNA]</scope>
    <source>
        <strain evidence="1 2">KMM 6746</strain>
    </source>
</reference>
<reference evidence="2" key="2">
    <citation type="submission" date="2023-07" db="EMBL/GenBank/DDBJ databases">
        <title>Zobellia barbeyronii sp. nov., a new marine flavobacterium, isolated from green and red algae.</title>
        <authorList>
            <person name="Nedashkovskaya O.I."/>
            <person name="Otstavnykh N."/>
            <person name="Zhukova N."/>
            <person name="Guzev K."/>
            <person name="Chausova V."/>
            <person name="Tekutyeva L."/>
            <person name="Mikhailov V."/>
            <person name="Isaeva M."/>
        </authorList>
    </citation>
    <scope>NUCLEOTIDE SEQUENCE [LARGE SCALE GENOMIC DNA]</scope>
    <source>
        <strain evidence="2">KMM 6746</strain>
    </source>
</reference>